<dbReference type="PANTHER" id="PTHR42693:SF33">
    <property type="entry name" value="ARYLSULFATASE"/>
    <property type="match status" value="1"/>
</dbReference>
<comment type="similarity">
    <text evidence="1">Belongs to the sulfatase family.</text>
</comment>
<reference evidence="7" key="1">
    <citation type="journal article" date="2007" name="BMC Evol. Biol.">
        <title>Horizontal gene transfer in chromalveolates.</title>
        <authorList>
            <person name="Nosenko T."/>
            <person name="Bhattacharya D."/>
        </authorList>
    </citation>
    <scope>NUCLEOTIDE SEQUENCE</scope>
    <source>
        <strain evidence="7">Wilson</strain>
    </source>
</reference>
<dbReference type="InterPro" id="IPR050738">
    <property type="entry name" value="Sulfatase"/>
</dbReference>
<dbReference type="SUPFAM" id="SSF53649">
    <property type="entry name" value="Alkaline phosphatase-like"/>
    <property type="match status" value="1"/>
</dbReference>
<dbReference type="EMBL" id="EF540322">
    <property type="protein sequence ID" value="ABV49388.1"/>
    <property type="molecule type" value="mRNA"/>
</dbReference>
<dbReference type="Gene3D" id="3.40.720.10">
    <property type="entry name" value="Alkaline Phosphatase, subunit A"/>
    <property type="match status" value="1"/>
</dbReference>
<dbReference type="GO" id="GO:0046872">
    <property type="term" value="F:metal ion binding"/>
    <property type="evidence" value="ECO:0007669"/>
    <property type="project" value="UniProtKB-KW"/>
</dbReference>
<dbReference type="InterPro" id="IPR000917">
    <property type="entry name" value="Sulfatase_N"/>
</dbReference>
<keyword evidence="3" id="KW-0378">Hydrolase</keyword>
<dbReference type="InterPro" id="IPR017850">
    <property type="entry name" value="Alkaline_phosphatase_core_sf"/>
</dbReference>
<keyword evidence="2" id="KW-0479">Metal-binding</keyword>
<evidence type="ECO:0000256" key="5">
    <source>
        <dbReference type="SAM" id="SignalP"/>
    </source>
</evidence>
<feature type="signal peptide" evidence="5">
    <location>
        <begin position="1"/>
        <end position="21"/>
    </location>
</feature>
<keyword evidence="5" id="KW-0732">Signal</keyword>
<proteinExistence type="evidence at transcript level"/>
<dbReference type="PANTHER" id="PTHR42693">
    <property type="entry name" value="ARYLSULFATASE FAMILY MEMBER"/>
    <property type="match status" value="1"/>
</dbReference>
<name>A9LFH8_KARBR</name>
<feature type="non-terminal residue" evidence="7">
    <location>
        <position position="238"/>
    </location>
</feature>
<protein>
    <submittedName>
        <fullName evidence="7">Arylsulfatase A</fullName>
    </submittedName>
</protein>
<evidence type="ECO:0000256" key="2">
    <source>
        <dbReference type="ARBA" id="ARBA00022723"/>
    </source>
</evidence>
<evidence type="ECO:0000256" key="4">
    <source>
        <dbReference type="ARBA" id="ARBA00022837"/>
    </source>
</evidence>
<dbReference type="InterPro" id="IPR024607">
    <property type="entry name" value="Sulfatase_CS"/>
</dbReference>
<dbReference type="PROSITE" id="PS00523">
    <property type="entry name" value="SULFATASE_1"/>
    <property type="match status" value="1"/>
</dbReference>
<evidence type="ECO:0000256" key="1">
    <source>
        <dbReference type="ARBA" id="ARBA00008779"/>
    </source>
</evidence>
<feature type="chain" id="PRO_5002737491" evidence="5">
    <location>
        <begin position="22"/>
        <end position="238"/>
    </location>
</feature>
<organism evidence="7">
    <name type="scientific">Karenia brevis</name>
    <name type="common">Red tide dinoflagellate</name>
    <name type="synonym">Gymnodinium breve</name>
    <dbReference type="NCBI Taxonomy" id="156230"/>
    <lineage>
        <taxon>Eukaryota</taxon>
        <taxon>Sar</taxon>
        <taxon>Alveolata</taxon>
        <taxon>Dinophyceae</taxon>
        <taxon>Gymnodiniales</taxon>
        <taxon>Kareniaceae</taxon>
        <taxon>Karenia</taxon>
    </lineage>
</organism>
<sequence>MTTLCCLSAVLHLLFMQRVAAAPNILFLIADQHRFDAIGQGAHTPNLDALAVRGAQFMTHYTSTPSCTPARAAILTGRSPWRHGMLGYADSLAEKYPVEMPSLMATAGLRTAVVGKDHFGWNKTSDRPVAHGFQDLDIYDGLGSGFPGGGEYDDYDRWFQQYKPGQNPLKSGNLGWNDWAGAVYEYDEWFHPTAWTGRRAVSLVHEFAGKGHPFFLKVSFHRPHSPYDPPARFLKSTP</sequence>
<feature type="domain" description="Sulfatase N-terminal" evidence="6">
    <location>
        <begin position="23"/>
        <end position="237"/>
    </location>
</feature>
<accession>A9LFH8</accession>
<evidence type="ECO:0000259" key="6">
    <source>
        <dbReference type="Pfam" id="PF00884"/>
    </source>
</evidence>
<dbReference type="AlphaFoldDB" id="A9LFH8"/>
<dbReference type="GO" id="GO:0004065">
    <property type="term" value="F:arylsulfatase activity"/>
    <property type="evidence" value="ECO:0007669"/>
    <property type="project" value="TreeGrafter"/>
</dbReference>
<evidence type="ECO:0000256" key="3">
    <source>
        <dbReference type="ARBA" id="ARBA00022801"/>
    </source>
</evidence>
<dbReference type="Pfam" id="PF00884">
    <property type="entry name" value="Sulfatase"/>
    <property type="match status" value="1"/>
</dbReference>
<evidence type="ECO:0000313" key="7">
    <source>
        <dbReference type="EMBL" id="ABV49388.1"/>
    </source>
</evidence>
<keyword evidence="4" id="KW-0106">Calcium</keyword>